<dbReference type="EMBL" id="AM902716">
    <property type="protein sequence ID" value="CAP41306.1"/>
    <property type="molecule type" value="Genomic_DNA"/>
</dbReference>
<evidence type="ECO:0000313" key="1">
    <source>
        <dbReference type="EMBL" id="CAP41306.1"/>
    </source>
</evidence>
<evidence type="ECO:0000313" key="2">
    <source>
        <dbReference type="Proteomes" id="UP000001225"/>
    </source>
</evidence>
<proteinExistence type="predicted"/>
<dbReference type="STRING" id="94624.Bpet0974"/>
<keyword evidence="2" id="KW-1185">Reference proteome</keyword>
<dbReference type="KEGG" id="bpt:Bpet0974"/>
<reference evidence="1 2" key="1">
    <citation type="journal article" date="2008" name="BMC Genomics">
        <title>The missing link: Bordetella petrii is endowed with both the metabolic versatility of environmental bacteria and virulence traits of pathogenic Bordetellae.</title>
        <authorList>
            <person name="Gross R."/>
            <person name="Guzman C.A."/>
            <person name="Sebaihia M."/>
            <person name="Martins Dos Santos V.A."/>
            <person name="Pieper D.H."/>
            <person name="Koebnik R."/>
            <person name="Lechner M."/>
            <person name="Bartels D."/>
            <person name="Buhrmester J."/>
            <person name="Choudhuri J.V."/>
            <person name="Ebensen T."/>
            <person name="Gaigalat L."/>
            <person name="Herrmann S."/>
            <person name="Khachane A.N."/>
            <person name="Larisch C."/>
            <person name="Link S."/>
            <person name="Linke B."/>
            <person name="Meyer F."/>
            <person name="Mormann S."/>
            <person name="Nakunst D."/>
            <person name="Rueckert C."/>
            <person name="Schneiker-Bekel S."/>
            <person name="Schulze K."/>
            <person name="Vorhoelter F.J."/>
            <person name="Yevsa T."/>
            <person name="Engle J.T."/>
            <person name="Goldman W.E."/>
            <person name="Puehler A."/>
            <person name="Goebel U.B."/>
            <person name="Goesmann A."/>
            <person name="Bloecker H."/>
            <person name="Kaiser O."/>
            <person name="Martinez-Arias R."/>
        </authorList>
    </citation>
    <scope>NUCLEOTIDE SEQUENCE [LARGE SCALE GENOMIC DNA]</scope>
    <source>
        <strain evidence="2">ATCC BAA-461 / DSM 12804 / CCUG 43448 / CIP 107267 / Se-1111R</strain>
    </source>
</reference>
<dbReference type="AlphaFoldDB" id="A9I8Y7"/>
<organism evidence="1 2">
    <name type="scientific">Bordetella petrii (strain ATCC BAA-461 / DSM 12804 / CCUG 43448 / CIP 107267 / Se-1111R)</name>
    <dbReference type="NCBI Taxonomy" id="340100"/>
    <lineage>
        <taxon>Bacteria</taxon>
        <taxon>Pseudomonadati</taxon>
        <taxon>Pseudomonadota</taxon>
        <taxon>Betaproteobacteria</taxon>
        <taxon>Burkholderiales</taxon>
        <taxon>Alcaligenaceae</taxon>
        <taxon>Bordetella</taxon>
    </lineage>
</organism>
<sequence>MSEVQELDTVTYLGGGLHGLTQRMHANVNSAMVSYRTEREWDANVQDVYRRVKLTRPHPEGGHRDFMVLETWDTARADQYLSKNPQFWTLEAAGRAD</sequence>
<gene>
    <name evidence="1" type="ordered locus">Bpet0974</name>
</gene>
<protein>
    <submittedName>
        <fullName evidence="1">Uncharacterized protein</fullName>
    </submittedName>
</protein>
<accession>A9I8Y7</accession>
<name>A9I8Y7_BORPD</name>
<dbReference type="Proteomes" id="UP000001225">
    <property type="component" value="Chromosome"/>
</dbReference>